<keyword evidence="2 4" id="KW-0067">ATP-binding</keyword>
<dbReference type="Pfam" id="PF22740">
    <property type="entry name" value="PapZ_C"/>
    <property type="match status" value="1"/>
</dbReference>
<dbReference type="InterPro" id="IPR027417">
    <property type="entry name" value="P-loop_NTPase"/>
</dbReference>
<dbReference type="EMBL" id="JACIEI010000001">
    <property type="protein sequence ID" value="MBB3992667.1"/>
    <property type="molecule type" value="Genomic_DNA"/>
</dbReference>
<keyword evidence="1 4" id="KW-0547">Nucleotide-binding</keyword>
<comment type="caution">
    <text evidence="7">The sequence shown here is derived from an EMBL/GenBank/DDBJ whole genome shotgun (WGS) entry which is preliminary data.</text>
</comment>
<evidence type="ECO:0000256" key="1">
    <source>
        <dbReference type="ARBA" id="ARBA00022741"/>
    </source>
</evidence>
<feature type="binding site" evidence="4">
    <location>
        <begin position="17"/>
        <end position="24"/>
    </location>
    <ligand>
        <name>ATP</name>
        <dbReference type="ChEBI" id="CHEBI:30616"/>
    </ligand>
</feature>
<dbReference type="GO" id="GO:0005525">
    <property type="term" value="F:GTP binding"/>
    <property type="evidence" value="ECO:0007669"/>
    <property type="project" value="UniProtKB-UniRule"/>
</dbReference>
<dbReference type="InterPro" id="IPR053931">
    <property type="entry name" value="RapZ_C"/>
</dbReference>
<dbReference type="Pfam" id="PF03668">
    <property type="entry name" value="RapZ-like_N"/>
    <property type="match status" value="1"/>
</dbReference>
<dbReference type="InterPro" id="IPR005337">
    <property type="entry name" value="RapZ-like"/>
</dbReference>
<dbReference type="PANTHER" id="PTHR30448:SF0">
    <property type="entry name" value="RNASE ADAPTER PROTEIN RAPZ"/>
    <property type="match status" value="1"/>
</dbReference>
<dbReference type="GO" id="GO:0005524">
    <property type="term" value="F:ATP binding"/>
    <property type="evidence" value="ECO:0007669"/>
    <property type="project" value="UniProtKB-UniRule"/>
</dbReference>
<organism evidence="7 8">
    <name type="scientific">Sulfitobacter undariae</name>
    <dbReference type="NCBI Taxonomy" id="1563671"/>
    <lineage>
        <taxon>Bacteria</taxon>
        <taxon>Pseudomonadati</taxon>
        <taxon>Pseudomonadota</taxon>
        <taxon>Alphaproteobacteria</taxon>
        <taxon>Rhodobacterales</taxon>
        <taxon>Roseobacteraceae</taxon>
        <taxon>Sulfitobacter</taxon>
    </lineage>
</organism>
<proteinExistence type="inferred from homology"/>
<feature type="domain" description="RapZ-like N-terminal" evidence="5">
    <location>
        <begin position="12"/>
        <end position="162"/>
    </location>
</feature>
<evidence type="ECO:0000256" key="3">
    <source>
        <dbReference type="ARBA" id="ARBA00023134"/>
    </source>
</evidence>
<dbReference type="SUPFAM" id="SSF52540">
    <property type="entry name" value="P-loop containing nucleoside triphosphate hydrolases"/>
    <property type="match status" value="1"/>
</dbReference>
<name>A0A7W6E4R9_9RHOB</name>
<dbReference type="NCBIfam" id="NF003828">
    <property type="entry name" value="PRK05416.1"/>
    <property type="match status" value="1"/>
</dbReference>
<dbReference type="HAMAP" id="MF_00636">
    <property type="entry name" value="RapZ_like"/>
    <property type="match status" value="1"/>
</dbReference>
<evidence type="ECO:0000313" key="8">
    <source>
        <dbReference type="Proteomes" id="UP000530268"/>
    </source>
</evidence>
<sequence length="299" mass="33539">MMSDPDYPLRRIVFVTGPSGAGRSSALNVLEDAGFEVIDNLPMRLLPMLFSETEQTRPLALGIDARNRDFSTNTVIDLLGALATRPGTVAEMLFLDCSTEVLLRRFSETRRRHPMAPADRPADGVQAEQDLLDPLRARADVLIDTTDLNVHELRAEVEHWFAPEGKRKLTVTVQSFSYKRGLPRSVDMVYDCRFLKNPYWEPALRELNGMDEQVAAHVATDPRFADFSQKVLDLSLLVLPACREEGKSHFSIAFGCTGGQHRSVTLAESHALQLAEQGWQVSIRHREINARQRIGTQTT</sequence>
<evidence type="ECO:0000313" key="7">
    <source>
        <dbReference type="EMBL" id="MBB3992667.1"/>
    </source>
</evidence>
<feature type="domain" description="RapZ C-terminal" evidence="6">
    <location>
        <begin position="169"/>
        <end position="288"/>
    </location>
</feature>
<feature type="binding site" evidence="4">
    <location>
        <begin position="64"/>
        <end position="67"/>
    </location>
    <ligand>
        <name>GTP</name>
        <dbReference type="ChEBI" id="CHEBI:37565"/>
    </ligand>
</feature>
<evidence type="ECO:0000256" key="2">
    <source>
        <dbReference type="ARBA" id="ARBA00022840"/>
    </source>
</evidence>
<dbReference type="PIRSF" id="PIRSF005052">
    <property type="entry name" value="P-loopkin"/>
    <property type="match status" value="1"/>
</dbReference>
<evidence type="ECO:0000259" key="5">
    <source>
        <dbReference type="Pfam" id="PF03668"/>
    </source>
</evidence>
<evidence type="ECO:0000259" key="6">
    <source>
        <dbReference type="Pfam" id="PF22740"/>
    </source>
</evidence>
<dbReference type="AlphaFoldDB" id="A0A7W6E4R9"/>
<accession>A0A7W6E4R9</accession>
<dbReference type="Proteomes" id="UP000530268">
    <property type="component" value="Unassembled WGS sequence"/>
</dbReference>
<gene>
    <name evidence="7" type="ORF">GGR95_000286</name>
</gene>
<keyword evidence="3 4" id="KW-0342">GTP-binding</keyword>
<keyword evidence="8" id="KW-1185">Reference proteome</keyword>
<dbReference type="InterPro" id="IPR053930">
    <property type="entry name" value="RapZ-like_N"/>
</dbReference>
<dbReference type="PANTHER" id="PTHR30448">
    <property type="entry name" value="RNASE ADAPTER PROTEIN RAPZ"/>
    <property type="match status" value="1"/>
</dbReference>
<reference evidence="7 8" key="1">
    <citation type="submission" date="2020-08" db="EMBL/GenBank/DDBJ databases">
        <title>Genomic Encyclopedia of Type Strains, Phase IV (KMG-IV): sequencing the most valuable type-strain genomes for metagenomic binning, comparative biology and taxonomic classification.</title>
        <authorList>
            <person name="Goeker M."/>
        </authorList>
    </citation>
    <scope>NUCLEOTIDE SEQUENCE [LARGE SCALE GENOMIC DNA]</scope>
    <source>
        <strain evidence="7 8">DSM 102234</strain>
    </source>
</reference>
<protein>
    <submittedName>
        <fullName evidence="7">UPF0042 nucleotide-binding protein</fullName>
    </submittedName>
</protein>
<evidence type="ECO:0000256" key="4">
    <source>
        <dbReference type="HAMAP-Rule" id="MF_00636"/>
    </source>
</evidence>
<dbReference type="Gene3D" id="3.40.50.300">
    <property type="entry name" value="P-loop containing nucleotide triphosphate hydrolases"/>
    <property type="match status" value="1"/>
</dbReference>